<dbReference type="Pfam" id="PF00005">
    <property type="entry name" value="ABC_tran"/>
    <property type="match status" value="1"/>
</dbReference>
<dbReference type="Gene3D" id="2.40.50.100">
    <property type="match status" value="1"/>
</dbReference>
<feature type="domain" description="ABC transporter" evidence="6">
    <location>
        <begin position="4"/>
        <end position="235"/>
    </location>
</feature>
<dbReference type="SUPFAM" id="SSF52540">
    <property type="entry name" value="P-loop containing nucleoside triphosphate hydrolases"/>
    <property type="match status" value="1"/>
</dbReference>
<dbReference type="GO" id="GO:0005524">
    <property type="term" value="F:ATP binding"/>
    <property type="evidence" value="ECO:0007669"/>
    <property type="project" value="UniProtKB-KW"/>
</dbReference>
<dbReference type="NCBIfam" id="NF008653">
    <property type="entry name" value="PRK11650.1"/>
    <property type="match status" value="1"/>
</dbReference>
<dbReference type="GO" id="GO:0140359">
    <property type="term" value="F:ABC-type transporter activity"/>
    <property type="evidence" value="ECO:0007669"/>
    <property type="project" value="InterPro"/>
</dbReference>
<dbReference type="InterPro" id="IPR040582">
    <property type="entry name" value="OB_MalK-like"/>
</dbReference>
<dbReference type="SMART" id="SM00382">
    <property type="entry name" value="AAA"/>
    <property type="match status" value="1"/>
</dbReference>
<dbReference type="FunFam" id="3.40.50.300:FF:000042">
    <property type="entry name" value="Maltose/maltodextrin ABC transporter, ATP-binding protein"/>
    <property type="match status" value="1"/>
</dbReference>
<sequence length="385" mass="41986">MARISIEGVTKRYSDGSAAVDNVSIEVADGEFLVLVGPSGCGKSTLLRMIAGLEDITSGAIRVDDRIVNDLPPKDRDIAMIFQTYALFPHMTVEKNLRYGLKVRGTPKAEADARVQKAAKTLGLLPLMNRRPGQLSGGQRQRVAIGRALVREPSVFLMDEPLANLDTKLRVHMRTEFARLREQLRTTTVYVTHDQVEAMTLGHRVCVLRDGVVQQIDTPDQLFARPKNMFVAGFIGSPEMNFAKAKVVGRTVTLGSHAVGLPDDVDLARHDGREIVLGIRPSDFYERADGQFMVDVELVERLGSENIVVFPVAAESVRADRIGGRASAVVDDEEALQAGQAGRTPFTARLDGTAKARAGVPLRLGVAPEALHFFDPQTGLSIGRR</sequence>
<evidence type="ECO:0000256" key="1">
    <source>
        <dbReference type="ARBA" id="ARBA00004417"/>
    </source>
</evidence>
<gene>
    <name evidence="7" type="ORF">GGQ63_000656</name>
</gene>
<evidence type="ECO:0000256" key="3">
    <source>
        <dbReference type="ARBA" id="ARBA00022448"/>
    </source>
</evidence>
<accession>A0A7W9CTG9</accession>
<keyword evidence="8" id="KW-1185">Reference proteome</keyword>
<dbReference type="GO" id="GO:0016887">
    <property type="term" value="F:ATP hydrolysis activity"/>
    <property type="evidence" value="ECO:0007669"/>
    <property type="project" value="InterPro"/>
</dbReference>
<evidence type="ECO:0000259" key="6">
    <source>
        <dbReference type="PROSITE" id="PS50893"/>
    </source>
</evidence>
<dbReference type="InterPro" id="IPR047641">
    <property type="entry name" value="ABC_transpr_MalK/UgpC-like"/>
</dbReference>
<dbReference type="InterPro" id="IPR003439">
    <property type="entry name" value="ABC_transporter-like_ATP-bd"/>
</dbReference>
<dbReference type="Gene3D" id="2.40.50.140">
    <property type="entry name" value="Nucleic acid-binding proteins"/>
    <property type="match status" value="1"/>
</dbReference>
<keyword evidence="3" id="KW-0813">Transport</keyword>
<evidence type="ECO:0000256" key="5">
    <source>
        <dbReference type="ARBA" id="ARBA00022840"/>
    </source>
</evidence>
<evidence type="ECO:0000313" key="7">
    <source>
        <dbReference type="EMBL" id="MBB5751613.1"/>
    </source>
</evidence>
<dbReference type="PANTHER" id="PTHR43875">
    <property type="entry name" value="MALTODEXTRIN IMPORT ATP-BINDING PROTEIN MSMX"/>
    <property type="match status" value="1"/>
</dbReference>
<dbReference type="RefSeq" id="WP_183852438.1">
    <property type="nucleotide sequence ID" value="NZ_JACHOO010000001.1"/>
</dbReference>
<proteinExistence type="inferred from homology"/>
<evidence type="ECO:0000256" key="2">
    <source>
        <dbReference type="ARBA" id="ARBA00005417"/>
    </source>
</evidence>
<dbReference type="InterPro" id="IPR015855">
    <property type="entry name" value="ABC_transpr_MalK-like"/>
</dbReference>
<evidence type="ECO:0000313" key="8">
    <source>
        <dbReference type="Proteomes" id="UP000523821"/>
    </source>
</evidence>
<dbReference type="InterPro" id="IPR017871">
    <property type="entry name" value="ABC_transporter-like_CS"/>
</dbReference>
<dbReference type="InterPro" id="IPR027417">
    <property type="entry name" value="P-loop_NTPase"/>
</dbReference>
<dbReference type="InterPro" id="IPR008995">
    <property type="entry name" value="Mo/tungstate-bd_C_term_dom"/>
</dbReference>
<organism evidence="7 8">
    <name type="scientific">Prosthecomicrobium pneumaticum</name>
    <dbReference type="NCBI Taxonomy" id="81895"/>
    <lineage>
        <taxon>Bacteria</taxon>
        <taxon>Pseudomonadati</taxon>
        <taxon>Pseudomonadota</taxon>
        <taxon>Alphaproteobacteria</taxon>
        <taxon>Hyphomicrobiales</taxon>
        <taxon>Kaistiaceae</taxon>
        <taxon>Prosthecomicrobium</taxon>
    </lineage>
</organism>
<keyword evidence="5 7" id="KW-0067">ATP-binding</keyword>
<reference evidence="7 8" key="1">
    <citation type="submission" date="2020-08" db="EMBL/GenBank/DDBJ databases">
        <title>Genomic Encyclopedia of Type Strains, Phase IV (KMG-IV): sequencing the most valuable type-strain genomes for metagenomic binning, comparative biology and taxonomic classification.</title>
        <authorList>
            <person name="Goeker M."/>
        </authorList>
    </citation>
    <scope>NUCLEOTIDE SEQUENCE [LARGE SCALE GENOMIC DNA]</scope>
    <source>
        <strain evidence="7 8">DSM 16268</strain>
    </source>
</reference>
<dbReference type="InterPro" id="IPR012340">
    <property type="entry name" value="NA-bd_OB-fold"/>
</dbReference>
<dbReference type="PROSITE" id="PS50893">
    <property type="entry name" value="ABC_TRANSPORTER_2"/>
    <property type="match status" value="1"/>
</dbReference>
<dbReference type="EMBL" id="JACHOO010000001">
    <property type="protein sequence ID" value="MBB5751613.1"/>
    <property type="molecule type" value="Genomic_DNA"/>
</dbReference>
<dbReference type="Pfam" id="PF17912">
    <property type="entry name" value="OB_MalK"/>
    <property type="match status" value="1"/>
</dbReference>
<protein>
    <submittedName>
        <fullName evidence="7">Multiple sugar transport system ATP-binding protein</fullName>
    </submittedName>
</protein>
<dbReference type="GO" id="GO:0055052">
    <property type="term" value="C:ATP-binding cassette (ABC) transporter complex, substrate-binding subunit-containing"/>
    <property type="evidence" value="ECO:0007669"/>
    <property type="project" value="TreeGrafter"/>
</dbReference>
<dbReference type="GO" id="GO:0008643">
    <property type="term" value="P:carbohydrate transport"/>
    <property type="evidence" value="ECO:0007669"/>
    <property type="project" value="InterPro"/>
</dbReference>
<comment type="similarity">
    <text evidence="2">Belongs to the ABC transporter superfamily.</text>
</comment>
<dbReference type="PROSITE" id="PS00211">
    <property type="entry name" value="ABC_TRANSPORTER_1"/>
    <property type="match status" value="1"/>
</dbReference>
<dbReference type="PANTHER" id="PTHR43875:SF1">
    <property type="entry name" value="OSMOPROTECTIVE COMPOUNDS UPTAKE ATP-BINDING PROTEIN GGTA"/>
    <property type="match status" value="1"/>
</dbReference>
<dbReference type="AlphaFoldDB" id="A0A7W9CTG9"/>
<comment type="caution">
    <text evidence="7">The sequence shown here is derived from an EMBL/GenBank/DDBJ whole genome shotgun (WGS) entry which is preliminary data.</text>
</comment>
<comment type="subcellular location">
    <subcellularLocation>
        <location evidence="1">Cell inner membrane</location>
        <topology evidence="1">Peripheral membrane protein</topology>
    </subcellularLocation>
</comment>
<keyword evidence="4" id="KW-0547">Nucleotide-binding</keyword>
<dbReference type="Gene3D" id="3.40.50.300">
    <property type="entry name" value="P-loop containing nucleotide triphosphate hydrolases"/>
    <property type="match status" value="1"/>
</dbReference>
<keyword evidence="7" id="KW-0762">Sugar transport</keyword>
<dbReference type="SUPFAM" id="SSF50331">
    <property type="entry name" value="MOP-like"/>
    <property type="match status" value="1"/>
</dbReference>
<evidence type="ECO:0000256" key="4">
    <source>
        <dbReference type="ARBA" id="ARBA00022741"/>
    </source>
</evidence>
<dbReference type="InterPro" id="IPR003593">
    <property type="entry name" value="AAA+_ATPase"/>
</dbReference>
<name>A0A7W9CTG9_9HYPH</name>
<dbReference type="CDD" id="cd03301">
    <property type="entry name" value="ABC_MalK_N"/>
    <property type="match status" value="1"/>
</dbReference>
<dbReference type="Proteomes" id="UP000523821">
    <property type="component" value="Unassembled WGS sequence"/>
</dbReference>